<accession>A0A7K1SMK1</accession>
<gene>
    <name evidence="1" type="ORF">GO755_33655</name>
</gene>
<name>A0A7K1SMK1_9BACT</name>
<evidence type="ECO:0000313" key="2">
    <source>
        <dbReference type="Proteomes" id="UP000436006"/>
    </source>
</evidence>
<dbReference type="EMBL" id="WPIN01000019">
    <property type="protein sequence ID" value="MVM35021.1"/>
    <property type="molecule type" value="Genomic_DNA"/>
</dbReference>
<dbReference type="AlphaFoldDB" id="A0A7K1SMK1"/>
<comment type="caution">
    <text evidence="1">The sequence shown here is derived from an EMBL/GenBank/DDBJ whole genome shotgun (WGS) entry which is preliminary data.</text>
</comment>
<reference evidence="1 2" key="1">
    <citation type="submission" date="2019-12" db="EMBL/GenBank/DDBJ databases">
        <title>Spirosoma sp. HMF4905 genome sequencing and assembly.</title>
        <authorList>
            <person name="Kang H."/>
            <person name="Cha I."/>
            <person name="Kim H."/>
            <person name="Joh K."/>
        </authorList>
    </citation>
    <scope>NUCLEOTIDE SEQUENCE [LARGE SCALE GENOMIC DNA]</scope>
    <source>
        <strain evidence="1 2">HMF4905</strain>
    </source>
</reference>
<evidence type="ECO:0000313" key="1">
    <source>
        <dbReference type="EMBL" id="MVM35021.1"/>
    </source>
</evidence>
<proteinExistence type="predicted"/>
<protein>
    <submittedName>
        <fullName evidence="1">Uncharacterized protein</fullName>
    </submittedName>
</protein>
<organism evidence="1 2">
    <name type="scientific">Spirosoma arboris</name>
    <dbReference type="NCBI Taxonomy" id="2682092"/>
    <lineage>
        <taxon>Bacteria</taxon>
        <taxon>Pseudomonadati</taxon>
        <taxon>Bacteroidota</taxon>
        <taxon>Cytophagia</taxon>
        <taxon>Cytophagales</taxon>
        <taxon>Cytophagaceae</taxon>
        <taxon>Spirosoma</taxon>
    </lineage>
</organism>
<sequence length="144" mass="15992">MARLSRLHGRKQNTGQVHAELAKLGGRRDFDNALQPGGQKGIQVLKLARAGQPDQRPGQQQLNRRQVFVATDQPQLNLEKPLKAGCLPEAFRSQADNDNLLIGAGIATEVIVVHKLARLQETVDKTYALTHWSARIIDKFIERG</sequence>
<keyword evidence="2" id="KW-1185">Reference proteome</keyword>
<dbReference type="RefSeq" id="WP_157589833.1">
    <property type="nucleotide sequence ID" value="NZ_WPIN01000019.1"/>
</dbReference>
<dbReference type="Proteomes" id="UP000436006">
    <property type="component" value="Unassembled WGS sequence"/>
</dbReference>